<evidence type="ECO:0000256" key="1">
    <source>
        <dbReference type="SAM" id="MobiDB-lite"/>
    </source>
</evidence>
<evidence type="ECO:0000313" key="3">
    <source>
        <dbReference type="Proteomes" id="UP000289738"/>
    </source>
</evidence>
<dbReference type="AlphaFoldDB" id="A0A445ASQ4"/>
<organism evidence="2 3">
    <name type="scientific">Arachis hypogaea</name>
    <name type="common">Peanut</name>
    <dbReference type="NCBI Taxonomy" id="3818"/>
    <lineage>
        <taxon>Eukaryota</taxon>
        <taxon>Viridiplantae</taxon>
        <taxon>Streptophyta</taxon>
        <taxon>Embryophyta</taxon>
        <taxon>Tracheophyta</taxon>
        <taxon>Spermatophyta</taxon>
        <taxon>Magnoliopsida</taxon>
        <taxon>eudicotyledons</taxon>
        <taxon>Gunneridae</taxon>
        <taxon>Pentapetalae</taxon>
        <taxon>rosids</taxon>
        <taxon>fabids</taxon>
        <taxon>Fabales</taxon>
        <taxon>Fabaceae</taxon>
        <taxon>Papilionoideae</taxon>
        <taxon>50 kb inversion clade</taxon>
        <taxon>dalbergioids sensu lato</taxon>
        <taxon>Dalbergieae</taxon>
        <taxon>Pterocarpus clade</taxon>
        <taxon>Arachis</taxon>
    </lineage>
</organism>
<gene>
    <name evidence="2" type="ORF">Ahy_B01g053819</name>
</gene>
<proteinExistence type="predicted"/>
<accession>A0A445ASQ4</accession>
<evidence type="ECO:0000313" key="2">
    <source>
        <dbReference type="EMBL" id="RYR29445.1"/>
    </source>
</evidence>
<reference evidence="2 3" key="1">
    <citation type="submission" date="2019-01" db="EMBL/GenBank/DDBJ databases">
        <title>Sequencing of cultivated peanut Arachis hypogaea provides insights into genome evolution and oil improvement.</title>
        <authorList>
            <person name="Chen X."/>
        </authorList>
    </citation>
    <scope>NUCLEOTIDE SEQUENCE [LARGE SCALE GENOMIC DNA]</scope>
    <source>
        <strain evidence="3">cv. Fuhuasheng</strain>
        <tissue evidence="2">Leaves</tissue>
    </source>
</reference>
<name>A0A445ASQ4_ARAHY</name>
<dbReference type="Proteomes" id="UP000289738">
    <property type="component" value="Chromosome B01"/>
</dbReference>
<sequence length="101" mass="11605">MSDVHQGRDHLTTWIRPSIKKELEAHFRNDEGFKHCHMTNVANRDSPRLSKYTGRSVTFMKTKSRLEDYTQRLEAVTQQSQPPSGNDEAGSETSMVDPDRV</sequence>
<protein>
    <submittedName>
        <fullName evidence="2">Uncharacterized protein</fullName>
    </submittedName>
</protein>
<keyword evidence="3" id="KW-1185">Reference proteome</keyword>
<comment type="caution">
    <text evidence="2">The sequence shown here is derived from an EMBL/GenBank/DDBJ whole genome shotgun (WGS) entry which is preliminary data.</text>
</comment>
<feature type="region of interest" description="Disordered" evidence="1">
    <location>
        <begin position="72"/>
        <end position="101"/>
    </location>
</feature>
<dbReference type="EMBL" id="SDMP01000011">
    <property type="protein sequence ID" value="RYR29445.1"/>
    <property type="molecule type" value="Genomic_DNA"/>
</dbReference>